<evidence type="ECO:0000313" key="1">
    <source>
        <dbReference type="EMBL" id="REJ38943.1"/>
    </source>
</evidence>
<name>A0A3E0KWB3_9CHRO</name>
<gene>
    <name evidence="1" type="ORF">DWQ54_24745</name>
</gene>
<evidence type="ECO:0000313" key="2">
    <source>
        <dbReference type="Proteomes" id="UP000256873"/>
    </source>
</evidence>
<comment type="caution">
    <text evidence="1">The sequence shown here is derived from an EMBL/GenBank/DDBJ whole genome shotgun (WGS) entry which is preliminary data.</text>
</comment>
<proteinExistence type="predicted"/>
<dbReference type="EMBL" id="QQWC01000009">
    <property type="protein sequence ID" value="REJ38943.1"/>
    <property type="molecule type" value="Genomic_DNA"/>
</dbReference>
<sequence length="82" mass="9101">MLKIARHHPYQGGKGGSKTESIFNLIDSSLLLEIIYHNLSRSLDTSQLQSLSPKFLVHLFGKKKLVSGRGIPTIGNRIISSR</sequence>
<dbReference type="AlphaFoldDB" id="A0A3E0KWB3"/>
<dbReference type="Proteomes" id="UP000256873">
    <property type="component" value="Unassembled WGS sequence"/>
</dbReference>
<accession>A0A3E0KWB3</accession>
<organism evidence="1 2">
    <name type="scientific">Microcystis flos-aquae TF09</name>
    <dbReference type="NCBI Taxonomy" id="2060473"/>
    <lineage>
        <taxon>Bacteria</taxon>
        <taxon>Bacillati</taxon>
        <taxon>Cyanobacteriota</taxon>
        <taxon>Cyanophyceae</taxon>
        <taxon>Oscillatoriophycideae</taxon>
        <taxon>Chroococcales</taxon>
        <taxon>Microcystaceae</taxon>
        <taxon>Microcystis</taxon>
    </lineage>
</organism>
<reference evidence="1 2" key="1">
    <citation type="submission" date="2017-10" db="EMBL/GenBank/DDBJ databases">
        <title>A large-scale comparative metagenomic study reveals the eutrophication-driven functional interactions in six Microcystis-epibionts communities.</title>
        <authorList>
            <person name="Li Q."/>
            <person name="Lin F."/>
        </authorList>
    </citation>
    <scope>NUCLEOTIDE SEQUENCE [LARGE SCALE GENOMIC DNA]</scope>
    <source>
        <strain evidence="1">TF09</strain>
    </source>
</reference>
<protein>
    <submittedName>
        <fullName evidence="1">Uncharacterized protein</fullName>
    </submittedName>
</protein>